<proteinExistence type="predicted"/>
<evidence type="ECO:0000313" key="1">
    <source>
        <dbReference type="EMBL" id="VAW06376.1"/>
    </source>
</evidence>
<dbReference type="AlphaFoldDB" id="A0A3B0TH49"/>
<name>A0A3B0TH49_9ZZZZ</name>
<dbReference type="EMBL" id="UOEK01000348">
    <property type="protein sequence ID" value="VAW06376.1"/>
    <property type="molecule type" value="Genomic_DNA"/>
</dbReference>
<dbReference type="PROSITE" id="PS51257">
    <property type="entry name" value="PROKAR_LIPOPROTEIN"/>
    <property type="match status" value="1"/>
</dbReference>
<reference evidence="1" key="1">
    <citation type="submission" date="2018-06" db="EMBL/GenBank/DDBJ databases">
        <authorList>
            <person name="Zhirakovskaya E."/>
        </authorList>
    </citation>
    <scope>NUCLEOTIDE SEQUENCE</scope>
</reference>
<gene>
    <name evidence="1" type="ORF">MNBD_ACTINO02-2120</name>
</gene>
<sequence length="157" mass="16442">MRHTPSTAMRRLVVVLVLVAAACSGSATATTATTAVAPANSSTMAPGSAAPQILFGSGEMPPTFPDDFPIPDSAKIGSTMVDDTNGRSEMILRVAAAQDALVVFYNQNLEQLGYTFSNELRTDGQAVVTFSRDDVSGTILVREAATDLSEAIVRIGF</sequence>
<organism evidence="1">
    <name type="scientific">hydrothermal vent metagenome</name>
    <dbReference type="NCBI Taxonomy" id="652676"/>
    <lineage>
        <taxon>unclassified sequences</taxon>
        <taxon>metagenomes</taxon>
        <taxon>ecological metagenomes</taxon>
    </lineage>
</organism>
<accession>A0A3B0TH49</accession>
<protein>
    <submittedName>
        <fullName evidence="1">Uncharacterized protein</fullName>
    </submittedName>
</protein>